<evidence type="ECO:0000256" key="1">
    <source>
        <dbReference type="ARBA" id="ARBA00002987"/>
    </source>
</evidence>
<dbReference type="InterPro" id="IPR000533">
    <property type="entry name" value="Tropomyosin"/>
</dbReference>
<accession>A0A177AR28</accession>
<evidence type="ECO:0000313" key="6">
    <source>
        <dbReference type="EMBL" id="OAF64448.1"/>
    </source>
</evidence>
<comment type="function">
    <text evidence="1">Tropomyosin, in association with the troponin complex, plays a central role in the calcium dependent regulation of muscle contraction.</text>
</comment>
<protein>
    <recommendedName>
        <fullName evidence="8">Tropomyosin</fullName>
    </recommendedName>
</protein>
<keyword evidence="4 5" id="KW-0175">Coiled coil</keyword>
<dbReference type="Proteomes" id="UP000078046">
    <property type="component" value="Unassembled WGS sequence"/>
</dbReference>
<feature type="coiled-coil region" evidence="5">
    <location>
        <begin position="105"/>
        <end position="214"/>
    </location>
</feature>
<evidence type="ECO:0000256" key="4">
    <source>
        <dbReference type="ARBA" id="ARBA00023054"/>
    </source>
</evidence>
<gene>
    <name evidence="6" type="ORF">A3Q56_07842</name>
</gene>
<dbReference type="EMBL" id="LWCA01001827">
    <property type="protein sequence ID" value="OAF64448.1"/>
    <property type="molecule type" value="Genomic_DNA"/>
</dbReference>
<evidence type="ECO:0000256" key="3">
    <source>
        <dbReference type="ARBA" id="ARBA00022737"/>
    </source>
</evidence>
<keyword evidence="7" id="KW-1185">Reference proteome</keyword>
<dbReference type="PRINTS" id="PR00194">
    <property type="entry name" value="TROPOMYOSIN"/>
</dbReference>
<evidence type="ECO:0008006" key="8">
    <source>
        <dbReference type="Google" id="ProtNLM"/>
    </source>
</evidence>
<proteinExistence type="inferred from homology"/>
<sequence>MNHSNIVTSIKEKMNQFRISNAALSDEISALKQTLSENSIKIEEYENKVATLTRKVAQLEDENEKLELNFASQTEKLNTSIQMADDSERLKAALSQQYNAELDVKDKISCNVKSLEDKLTEFENKYREYFKRKHFRTRKVLENRTSADEERIEKLEKELQTYMDKSSDADRSYEETAQKLAITETDLEKSEGRLENLELKITGLEEELSVVGNNMKSLEISEQEVNCMIICMASQREDAHKESIRELSDKFKEVYLFFIYFRNACLNSRHLGRNV</sequence>
<reference evidence="6 7" key="1">
    <citation type="submission" date="2016-04" db="EMBL/GenBank/DDBJ databases">
        <title>The genome of Intoshia linei affirms orthonectids as highly simplified spiralians.</title>
        <authorList>
            <person name="Mikhailov K.V."/>
            <person name="Slusarev G.S."/>
            <person name="Nikitin M.A."/>
            <person name="Logacheva M.D."/>
            <person name="Penin A."/>
            <person name="Aleoshin V."/>
            <person name="Panchin Y.V."/>
        </authorList>
    </citation>
    <scope>NUCLEOTIDE SEQUENCE [LARGE SCALE GENOMIC DNA]</scope>
    <source>
        <strain evidence="6">Intl2013</strain>
        <tissue evidence="6">Whole animal</tissue>
    </source>
</reference>
<evidence type="ECO:0000313" key="7">
    <source>
        <dbReference type="Proteomes" id="UP000078046"/>
    </source>
</evidence>
<comment type="similarity">
    <text evidence="2">Belongs to the tropomyosin family.</text>
</comment>
<dbReference type="OrthoDB" id="128924at2759"/>
<evidence type="ECO:0000256" key="5">
    <source>
        <dbReference type="SAM" id="Coils"/>
    </source>
</evidence>
<keyword evidence="3" id="KW-0677">Repeat</keyword>
<comment type="caution">
    <text evidence="6">The sequence shown here is derived from an EMBL/GenBank/DDBJ whole genome shotgun (WGS) entry which is preliminary data.</text>
</comment>
<dbReference type="Gene3D" id="1.20.5.170">
    <property type="match status" value="1"/>
</dbReference>
<evidence type="ECO:0000256" key="2">
    <source>
        <dbReference type="ARBA" id="ARBA00009036"/>
    </source>
</evidence>
<dbReference type="PANTHER" id="PTHR19269">
    <property type="entry name" value="TROPOMYOSIN"/>
    <property type="match status" value="1"/>
</dbReference>
<dbReference type="Pfam" id="PF00261">
    <property type="entry name" value="Tropomyosin"/>
    <property type="match status" value="1"/>
</dbReference>
<feature type="coiled-coil region" evidence="5">
    <location>
        <begin position="28"/>
        <end position="76"/>
    </location>
</feature>
<dbReference type="SUPFAM" id="SSF57997">
    <property type="entry name" value="Tropomyosin"/>
    <property type="match status" value="1"/>
</dbReference>
<organism evidence="6 7">
    <name type="scientific">Intoshia linei</name>
    <dbReference type="NCBI Taxonomy" id="1819745"/>
    <lineage>
        <taxon>Eukaryota</taxon>
        <taxon>Metazoa</taxon>
        <taxon>Spiralia</taxon>
        <taxon>Lophotrochozoa</taxon>
        <taxon>Mesozoa</taxon>
        <taxon>Orthonectida</taxon>
        <taxon>Rhopaluridae</taxon>
        <taxon>Intoshia</taxon>
    </lineage>
</organism>
<dbReference type="AlphaFoldDB" id="A0A177AR28"/>
<dbReference type="Gene3D" id="1.20.5.340">
    <property type="match status" value="1"/>
</dbReference>
<name>A0A177AR28_9BILA</name>